<dbReference type="RefSeq" id="WP_167696011.1">
    <property type="nucleotide sequence ID" value="NZ_CP118181.1"/>
</dbReference>
<name>A0A968GH22_9SPIO</name>
<evidence type="ECO:0000313" key="2">
    <source>
        <dbReference type="Proteomes" id="UP000778951"/>
    </source>
</evidence>
<dbReference type="Proteomes" id="UP000778951">
    <property type="component" value="Unassembled WGS sequence"/>
</dbReference>
<organism evidence="1 2">
    <name type="scientific">Entomospira culicis</name>
    <dbReference type="NCBI Taxonomy" id="2719989"/>
    <lineage>
        <taxon>Bacteria</taxon>
        <taxon>Pseudomonadati</taxon>
        <taxon>Spirochaetota</taxon>
        <taxon>Spirochaetia</taxon>
        <taxon>Spirochaetales</taxon>
        <taxon>Spirochaetaceae</taxon>
        <taxon>Entomospira</taxon>
    </lineage>
</organism>
<keyword evidence="2" id="KW-1185">Reference proteome</keyword>
<accession>A0A968GH22</accession>
<reference evidence="1" key="1">
    <citation type="submission" date="2020-03" db="EMBL/GenBank/DDBJ databases">
        <title>Spirochaetal bacteria isolated from arthropods constitute a novel genus Entomospira genus novum within the order Spirochaetales.</title>
        <authorList>
            <person name="Grana-Miraglia L."/>
            <person name="Sikutova S."/>
            <person name="Fingerle V."/>
            <person name="Sing A."/>
            <person name="Castillo-Ramirez S."/>
            <person name="Margos G."/>
            <person name="Rudolf I."/>
        </authorList>
    </citation>
    <scope>NUCLEOTIDE SEQUENCE</scope>
    <source>
        <strain evidence="1">BR149</strain>
    </source>
</reference>
<evidence type="ECO:0000313" key="1">
    <source>
        <dbReference type="EMBL" id="NIZ69943.1"/>
    </source>
</evidence>
<gene>
    <name evidence="1" type="ORF">HCT48_06955</name>
</gene>
<sequence length="369" mass="42197">MAGRRSKRYMRNTRNRSQLHGKISVQGVEIWRHFFWATSLESGLLEPFLLEFLLLNPDHKERKQQPYFHAKGSSFAMVRVVRLLDGSHPATFVSMQEVELSNHILSLRFGRNVCLEDASTGQIVTLDKDIGVRFGLASAGSASWELQIEKSQSYGYGFIASRWITAYRLVGMSWHVGGLKATFDGRLFMDEDEFKVHASTSYGYQDKIWGGYIGQEWAKLYGGALYDADSGQEAKSDCLTIFRHQQILLGKVDGHTYRFIYVHEGVLYDFSSDQKKTIYAFKESKDADIYTVMLEAITAHERLLVTLRFSLDAPKTLEYPYVQGGNLRLRLATPVTGEVELFRLMPLNGWQRDVHQRLNYALYESSSLP</sequence>
<protein>
    <submittedName>
        <fullName evidence="1">Uncharacterized protein</fullName>
    </submittedName>
</protein>
<dbReference type="AlphaFoldDB" id="A0A968GH22"/>
<comment type="caution">
    <text evidence="1">The sequence shown here is derived from an EMBL/GenBank/DDBJ whole genome shotgun (WGS) entry which is preliminary data.</text>
</comment>
<proteinExistence type="predicted"/>
<dbReference type="EMBL" id="JAATLM010000001">
    <property type="protein sequence ID" value="NIZ69943.1"/>
    <property type="molecule type" value="Genomic_DNA"/>
</dbReference>